<dbReference type="PROSITE" id="PS51257">
    <property type="entry name" value="PROKAR_LIPOPROTEIN"/>
    <property type="match status" value="1"/>
</dbReference>
<evidence type="ECO:0000313" key="8">
    <source>
        <dbReference type="Proteomes" id="UP000036168"/>
    </source>
</evidence>
<dbReference type="Gene3D" id="3.40.190.10">
    <property type="entry name" value="Periplasmic binding protein-like II"/>
    <property type="match status" value="1"/>
</dbReference>
<sequence>MKRFLSFFLMIIMAFSLLLTGCSASPTAGKDDDATELTFWTFNGLHEQFYAEMVKEWNKAYPDRKIKLNTVVYPYGQMHDNLSISLLAGKGVPDIADVELARFSSFLKGSDIPLTDLTSLVEDERDKFVEARLTLYSKNGRLYGLDTHVGTTVMYYNMDILHKAGVDPDDIKTWEDYRKAGKKVTEATGKPMTTIETTDPNSFLPLLTQQGSGYFNKKGRLTLNHDTNVKTLEFLKTLIEKDKIAITTPGGNHHSEEYYGFMNQGGAASVLMPIWYMGRFLDYMPDLKGKIAIRPLPAWKEGGDRSAGMGGTATVIPKQAKEAGMAKDFLSFAKVSKEGNIKLWTVLGFDPLRWDVWDSEELKKPNQYTEYFRNGSGIFSMLLEVKDEINPLYLTEDYAKTSDLVNKNVLYEALKTKSKTPKEALDKAAAEVKGQ</sequence>
<gene>
    <name evidence="7" type="ORF">AB447_214050</name>
</gene>
<dbReference type="Pfam" id="PF01547">
    <property type="entry name" value="SBP_bac_1"/>
    <property type="match status" value="1"/>
</dbReference>
<organism evidence="7 8">
    <name type="scientific">Bacillus glycinifermentans</name>
    <dbReference type="NCBI Taxonomy" id="1664069"/>
    <lineage>
        <taxon>Bacteria</taxon>
        <taxon>Bacillati</taxon>
        <taxon>Bacillota</taxon>
        <taxon>Bacilli</taxon>
        <taxon>Bacillales</taxon>
        <taxon>Bacillaceae</taxon>
        <taxon>Bacillus</taxon>
    </lineage>
</organism>
<name>A0A0T6BT42_9BACI</name>
<comment type="caution">
    <text evidence="7">The sequence shown here is derived from an EMBL/GenBank/DDBJ whole genome shotgun (WGS) entry which is preliminary data.</text>
</comment>
<dbReference type="PANTHER" id="PTHR43649:SF33">
    <property type="entry name" value="POLYGALACTURONAN_RHAMNOGALACTURONAN-BINDING PROTEIN YTCQ"/>
    <property type="match status" value="1"/>
</dbReference>
<keyword evidence="2 6" id="KW-0732">Signal</keyword>
<protein>
    <submittedName>
        <fullName evidence="7">Arabinose-binding protein</fullName>
    </submittedName>
</protein>
<evidence type="ECO:0000256" key="6">
    <source>
        <dbReference type="SAM" id="SignalP"/>
    </source>
</evidence>
<proteinExistence type="predicted"/>
<dbReference type="InterPro" id="IPR050490">
    <property type="entry name" value="Bact_solute-bd_prot1"/>
</dbReference>
<keyword evidence="3" id="KW-0472">Membrane</keyword>
<accession>A0A0T6BT42</accession>
<reference evidence="7 8" key="1">
    <citation type="journal article" date="2015" name="Int. J. Syst. Evol. Microbiol.">
        <title>Bacillus glycinifermentans sp. nov., isolated from fermented soybean paste.</title>
        <authorList>
            <person name="Kim S.J."/>
            <person name="Dunlap C.A."/>
            <person name="Kwon S.W."/>
            <person name="Rooney A.P."/>
        </authorList>
    </citation>
    <scope>NUCLEOTIDE SEQUENCE [LARGE SCALE GENOMIC DNA]</scope>
    <source>
        <strain evidence="7 8">GO-13</strain>
    </source>
</reference>
<feature type="signal peptide" evidence="6">
    <location>
        <begin position="1"/>
        <end position="24"/>
    </location>
</feature>
<keyword evidence="1" id="KW-1003">Cell membrane</keyword>
<evidence type="ECO:0000256" key="5">
    <source>
        <dbReference type="ARBA" id="ARBA00023288"/>
    </source>
</evidence>
<evidence type="ECO:0000256" key="1">
    <source>
        <dbReference type="ARBA" id="ARBA00022475"/>
    </source>
</evidence>
<dbReference type="PANTHER" id="PTHR43649">
    <property type="entry name" value="ARABINOSE-BINDING PROTEIN-RELATED"/>
    <property type="match status" value="1"/>
</dbReference>
<dbReference type="STRING" id="1664069.BGLY_3412"/>
<keyword evidence="5" id="KW-0449">Lipoprotein</keyword>
<evidence type="ECO:0000256" key="3">
    <source>
        <dbReference type="ARBA" id="ARBA00023136"/>
    </source>
</evidence>
<evidence type="ECO:0000256" key="4">
    <source>
        <dbReference type="ARBA" id="ARBA00023139"/>
    </source>
</evidence>
<dbReference type="InterPro" id="IPR006059">
    <property type="entry name" value="SBP"/>
</dbReference>
<dbReference type="EMBL" id="LECW02000005">
    <property type="protein sequence ID" value="KRT94771.1"/>
    <property type="molecule type" value="Genomic_DNA"/>
</dbReference>
<evidence type="ECO:0000313" key="7">
    <source>
        <dbReference type="EMBL" id="KRT94771.1"/>
    </source>
</evidence>
<keyword evidence="4" id="KW-0564">Palmitate</keyword>
<feature type="chain" id="PRO_5006668809" evidence="6">
    <location>
        <begin position="25"/>
        <end position="435"/>
    </location>
</feature>
<dbReference type="SUPFAM" id="SSF53850">
    <property type="entry name" value="Periplasmic binding protein-like II"/>
    <property type="match status" value="1"/>
</dbReference>
<dbReference type="Proteomes" id="UP000036168">
    <property type="component" value="Unassembled WGS sequence"/>
</dbReference>
<evidence type="ECO:0000256" key="2">
    <source>
        <dbReference type="ARBA" id="ARBA00022729"/>
    </source>
</evidence>
<dbReference type="AlphaFoldDB" id="A0A0T6BT42"/>